<keyword evidence="3" id="KW-1185">Reference proteome</keyword>
<dbReference type="Gramene" id="Zm00001eb419290_T001">
    <property type="protein sequence ID" value="Zm00001eb419290_P001"/>
    <property type="gene ID" value="Zm00001eb419290"/>
</dbReference>
<feature type="region of interest" description="Disordered" evidence="1">
    <location>
        <begin position="1"/>
        <end position="43"/>
    </location>
</feature>
<dbReference type="EnsemblPlants" id="Zm00001eb419290_T001">
    <property type="protein sequence ID" value="Zm00001eb419290_P001"/>
    <property type="gene ID" value="Zm00001eb419290"/>
</dbReference>
<dbReference type="PANTHER" id="PTHR46655:SF1">
    <property type="entry name" value="HISTONE-LYSINE N-METHYLTRANSFERASE ATXR3"/>
    <property type="match status" value="1"/>
</dbReference>
<proteinExistence type="predicted"/>
<dbReference type="InParanoid" id="A0A804RHL9"/>
<name>A0A804RHL9_MAIZE</name>
<evidence type="ECO:0000313" key="3">
    <source>
        <dbReference type="Proteomes" id="UP000007305"/>
    </source>
</evidence>
<reference evidence="2" key="2">
    <citation type="submission" date="2019-07" db="EMBL/GenBank/DDBJ databases">
        <authorList>
            <person name="Seetharam A."/>
            <person name="Woodhouse M."/>
            <person name="Cannon E."/>
        </authorList>
    </citation>
    <scope>NUCLEOTIDE SEQUENCE [LARGE SCALE GENOMIC DNA]</scope>
    <source>
        <strain evidence="2">cv. B73</strain>
    </source>
</reference>
<protein>
    <submittedName>
        <fullName evidence="2">Uncharacterized protein</fullName>
    </submittedName>
</protein>
<organism evidence="2 3">
    <name type="scientific">Zea mays</name>
    <name type="common">Maize</name>
    <dbReference type="NCBI Taxonomy" id="4577"/>
    <lineage>
        <taxon>Eukaryota</taxon>
        <taxon>Viridiplantae</taxon>
        <taxon>Streptophyta</taxon>
        <taxon>Embryophyta</taxon>
        <taxon>Tracheophyta</taxon>
        <taxon>Spermatophyta</taxon>
        <taxon>Magnoliopsida</taxon>
        <taxon>Liliopsida</taxon>
        <taxon>Poales</taxon>
        <taxon>Poaceae</taxon>
        <taxon>PACMAD clade</taxon>
        <taxon>Panicoideae</taxon>
        <taxon>Andropogonodae</taxon>
        <taxon>Andropogoneae</taxon>
        <taxon>Tripsacinae</taxon>
        <taxon>Zea</taxon>
    </lineage>
</organism>
<evidence type="ECO:0000313" key="2">
    <source>
        <dbReference type="EnsemblPlants" id="Zm00001eb419290_P001"/>
    </source>
</evidence>
<dbReference type="AlphaFoldDB" id="A0A804RHL9"/>
<dbReference type="PANTHER" id="PTHR46655">
    <property type="entry name" value="HISTONE-LYSINE N-METHYLTRANSFERASE ATXR3"/>
    <property type="match status" value="1"/>
</dbReference>
<sequence>VQVPRHGAPRGSGCGGWGEHAQVEGDGGQEGGTPAAEPGPSHVRVAEERARYAGAGEVEGAHATVRVAPDSLSRDAEMRHLMQRQAENSYRKMEEFVINRLREIMRSNRFDFFIPKVSNIEGR</sequence>
<reference evidence="2" key="3">
    <citation type="submission" date="2021-05" db="UniProtKB">
        <authorList>
            <consortium name="EnsemblPlants"/>
        </authorList>
    </citation>
    <scope>IDENTIFICATION</scope>
    <source>
        <strain evidence="2">cv. B73</strain>
    </source>
</reference>
<reference evidence="3" key="1">
    <citation type="journal article" date="2009" name="Science">
        <title>The B73 maize genome: complexity, diversity, and dynamics.</title>
        <authorList>
            <person name="Schnable P.S."/>
            <person name="Ware D."/>
            <person name="Fulton R.S."/>
            <person name="Stein J.C."/>
            <person name="Wei F."/>
            <person name="Pasternak S."/>
            <person name="Liang C."/>
            <person name="Zhang J."/>
            <person name="Fulton L."/>
            <person name="Graves T.A."/>
            <person name="Minx P."/>
            <person name="Reily A.D."/>
            <person name="Courtney L."/>
            <person name="Kruchowski S.S."/>
            <person name="Tomlinson C."/>
            <person name="Strong C."/>
            <person name="Delehaunty K."/>
            <person name="Fronick C."/>
            <person name="Courtney B."/>
            <person name="Rock S.M."/>
            <person name="Belter E."/>
            <person name="Du F."/>
            <person name="Kim K."/>
            <person name="Abbott R.M."/>
            <person name="Cotton M."/>
            <person name="Levy A."/>
            <person name="Marchetto P."/>
            <person name="Ochoa K."/>
            <person name="Jackson S.M."/>
            <person name="Gillam B."/>
            <person name="Chen W."/>
            <person name="Yan L."/>
            <person name="Higginbotham J."/>
            <person name="Cardenas M."/>
            <person name="Waligorski J."/>
            <person name="Applebaum E."/>
            <person name="Phelps L."/>
            <person name="Falcone J."/>
            <person name="Kanchi K."/>
            <person name="Thane T."/>
            <person name="Scimone A."/>
            <person name="Thane N."/>
            <person name="Henke J."/>
            <person name="Wang T."/>
            <person name="Ruppert J."/>
            <person name="Shah N."/>
            <person name="Rotter K."/>
            <person name="Hodges J."/>
            <person name="Ingenthron E."/>
            <person name="Cordes M."/>
            <person name="Kohlberg S."/>
            <person name="Sgro J."/>
            <person name="Delgado B."/>
            <person name="Mead K."/>
            <person name="Chinwalla A."/>
            <person name="Leonard S."/>
            <person name="Crouse K."/>
            <person name="Collura K."/>
            <person name="Kudrna D."/>
            <person name="Currie J."/>
            <person name="He R."/>
            <person name="Angelova A."/>
            <person name="Rajasekar S."/>
            <person name="Mueller T."/>
            <person name="Lomeli R."/>
            <person name="Scara G."/>
            <person name="Ko A."/>
            <person name="Delaney K."/>
            <person name="Wissotski M."/>
            <person name="Lopez G."/>
            <person name="Campos D."/>
            <person name="Braidotti M."/>
            <person name="Ashley E."/>
            <person name="Golser W."/>
            <person name="Kim H."/>
            <person name="Lee S."/>
            <person name="Lin J."/>
            <person name="Dujmic Z."/>
            <person name="Kim W."/>
            <person name="Talag J."/>
            <person name="Zuccolo A."/>
            <person name="Fan C."/>
            <person name="Sebastian A."/>
            <person name="Kramer M."/>
            <person name="Spiegel L."/>
            <person name="Nascimento L."/>
            <person name="Zutavern T."/>
            <person name="Miller B."/>
            <person name="Ambroise C."/>
            <person name="Muller S."/>
            <person name="Spooner W."/>
            <person name="Narechania A."/>
            <person name="Ren L."/>
            <person name="Wei S."/>
            <person name="Kumari S."/>
            <person name="Faga B."/>
            <person name="Levy M.J."/>
            <person name="McMahan L."/>
            <person name="Van Buren P."/>
            <person name="Vaughn M.W."/>
            <person name="Ying K."/>
            <person name="Yeh C.-T."/>
            <person name="Emrich S.J."/>
            <person name="Jia Y."/>
            <person name="Kalyanaraman A."/>
            <person name="Hsia A.-P."/>
            <person name="Barbazuk W.B."/>
            <person name="Baucom R.S."/>
            <person name="Brutnell T.P."/>
            <person name="Carpita N.C."/>
            <person name="Chaparro C."/>
            <person name="Chia J.-M."/>
            <person name="Deragon J.-M."/>
            <person name="Estill J.C."/>
            <person name="Fu Y."/>
            <person name="Jeddeloh J.A."/>
            <person name="Han Y."/>
            <person name="Lee H."/>
            <person name="Li P."/>
            <person name="Lisch D.R."/>
            <person name="Liu S."/>
            <person name="Liu Z."/>
            <person name="Nagel D.H."/>
            <person name="McCann M.C."/>
            <person name="SanMiguel P."/>
            <person name="Myers A.M."/>
            <person name="Nettleton D."/>
            <person name="Nguyen J."/>
            <person name="Penning B.W."/>
            <person name="Ponnala L."/>
            <person name="Schneider K.L."/>
            <person name="Schwartz D.C."/>
            <person name="Sharma A."/>
            <person name="Soderlund C."/>
            <person name="Springer N.M."/>
            <person name="Sun Q."/>
            <person name="Wang H."/>
            <person name="Waterman M."/>
            <person name="Westerman R."/>
            <person name="Wolfgruber T.K."/>
            <person name="Yang L."/>
            <person name="Yu Y."/>
            <person name="Zhang L."/>
            <person name="Zhou S."/>
            <person name="Zhu Q."/>
            <person name="Bennetzen J.L."/>
            <person name="Dawe R.K."/>
            <person name="Jiang J."/>
            <person name="Jiang N."/>
            <person name="Presting G.G."/>
            <person name="Wessler S.R."/>
            <person name="Aluru S."/>
            <person name="Martienssen R.A."/>
            <person name="Clifton S.W."/>
            <person name="McCombie W.R."/>
            <person name="Wing R.A."/>
            <person name="Wilson R.K."/>
        </authorList>
    </citation>
    <scope>NUCLEOTIDE SEQUENCE [LARGE SCALE GENOMIC DNA]</scope>
    <source>
        <strain evidence="3">cv. B73</strain>
    </source>
</reference>
<evidence type="ECO:0000256" key="1">
    <source>
        <dbReference type="SAM" id="MobiDB-lite"/>
    </source>
</evidence>
<dbReference type="Proteomes" id="UP000007305">
    <property type="component" value="Chromosome 10"/>
</dbReference>
<accession>A0A804RHL9</accession>